<dbReference type="InterPro" id="IPR003593">
    <property type="entry name" value="AAA+_ATPase"/>
</dbReference>
<evidence type="ECO:0000313" key="18">
    <source>
        <dbReference type="EMBL" id="ODH38993.1"/>
    </source>
</evidence>
<dbReference type="InterPro" id="IPR019489">
    <property type="entry name" value="Clp_ATPase_C"/>
</dbReference>
<dbReference type="Pfam" id="PF00004">
    <property type="entry name" value="AAA"/>
    <property type="match status" value="1"/>
</dbReference>
<evidence type="ECO:0000256" key="7">
    <source>
        <dbReference type="ARBA" id="ARBA00022840"/>
    </source>
</evidence>
<dbReference type="GO" id="GO:0030983">
    <property type="term" value="F:mismatched DNA binding"/>
    <property type="evidence" value="ECO:0007669"/>
    <property type="project" value="InterPro"/>
</dbReference>
<dbReference type="Gene3D" id="1.10.8.60">
    <property type="match status" value="1"/>
</dbReference>
<dbReference type="CDD" id="cd00009">
    <property type="entry name" value="AAA"/>
    <property type="match status" value="1"/>
</dbReference>
<dbReference type="InterPro" id="IPR027417">
    <property type="entry name" value="P-loop_NTPase"/>
</dbReference>
<evidence type="ECO:0000256" key="6">
    <source>
        <dbReference type="ARBA" id="ARBA00022741"/>
    </source>
</evidence>
<keyword evidence="15" id="KW-0175">Coiled coil</keyword>
<dbReference type="CDD" id="cd03281">
    <property type="entry name" value="ABC_MSH5_euk"/>
    <property type="match status" value="1"/>
</dbReference>
<dbReference type="PANTHER" id="PTHR11638">
    <property type="entry name" value="ATP-DEPENDENT CLP PROTEASE"/>
    <property type="match status" value="1"/>
</dbReference>
<dbReference type="FunFam" id="3.40.50.300:FF:001067">
    <property type="entry name" value="DNA mismatch repair protein MSH5"/>
    <property type="match status" value="1"/>
</dbReference>
<dbReference type="Pfam" id="PF00488">
    <property type="entry name" value="MutS_V"/>
    <property type="match status" value="1"/>
</dbReference>
<dbReference type="Pfam" id="PF07724">
    <property type="entry name" value="AAA_2"/>
    <property type="match status" value="1"/>
</dbReference>
<dbReference type="GO" id="GO:0005524">
    <property type="term" value="F:ATP binding"/>
    <property type="evidence" value="ECO:0007669"/>
    <property type="project" value="UniProtKB-KW"/>
</dbReference>
<dbReference type="SMART" id="SM00533">
    <property type="entry name" value="MUTSd"/>
    <property type="match status" value="1"/>
</dbReference>
<evidence type="ECO:0000256" key="3">
    <source>
        <dbReference type="ARBA" id="ARBA00008675"/>
    </source>
</evidence>
<proteinExistence type="inferred from homology"/>
<dbReference type="InterPro" id="IPR036187">
    <property type="entry name" value="DNA_mismatch_repair_MutS_sf"/>
</dbReference>
<evidence type="ECO:0000256" key="8">
    <source>
        <dbReference type="ARBA" id="ARBA00023125"/>
    </source>
</evidence>
<name>A0A1D2JJQ9_PARBR</name>
<dbReference type="FunFam" id="3.40.50.300:FF:000025">
    <property type="entry name" value="ATP-dependent Clp protease subunit"/>
    <property type="match status" value="1"/>
</dbReference>
<dbReference type="InterPro" id="IPR007696">
    <property type="entry name" value="DNA_mismatch_repair_MutS_core"/>
</dbReference>
<evidence type="ECO:0000256" key="14">
    <source>
        <dbReference type="RuleBase" id="RU004432"/>
    </source>
</evidence>
<dbReference type="GO" id="GO:0043335">
    <property type="term" value="P:protein unfolding"/>
    <property type="evidence" value="ECO:0007669"/>
    <property type="project" value="TreeGrafter"/>
</dbReference>
<accession>A0A1D2JJQ9</accession>
<evidence type="ECO:0000256" key="11">
    <source>
        <dbReference type="ARBA" id="ARBA00023254"/>
    </source>
</evidence>
<evidence type="ECO:0000256" key="5">
    <source>
        <dbReference type="ARBA" id="ARBA00022737"/>
    </source>
</evidence>
<keyword evidence="11" id="KW-0469">Meiosis</keyword>
<dbReference type="Proteomes" id="UP000242814">
    <property type="component" value="Unassembled WGS sequence"/>
</dbReference>
<dbReference type="SMART" id="SM01086">
    <property type="entry name" value="ClpB_D2-small"/>
    <property type="match status" value="1"/>
</dbReference>
<keyword evidence="9 14" id="KW-0143">Chaperone</keyword>
<dbReference type="InterPro" id="IPR000432">
    <property type="entry name" value="DNA_mismatch_repair_MutS_C"/>
</dbReference>
<dbReference type="EMBL" id="LZYO01000059">
    <property type="protein sequence ID" value="ODH38993.1"/>
    <property type="molecule type" value="Genomic_DNA"/>
</dbReference>
<feature type="domain" description="DNA mismatch repair proteins mutS family" evidence="17">
    <location>
        <begin position="1598"/>
        <end position="1614"/>
    </location>
</feature>
<dbReference type="InterPro" id="IPR028299">
    <property type="entry name" value="ClpA/B_CS2"/>
</dbReference>
<dbReference type="PROSITE" id="PS00870">
    <property type="entry name" value="CLPAB_1"/>
    <property type="match status" value="1"/>
</dbReference>
<evidence type="ECO:0000256" key="12">
    <source>
        <dbReference type="ARBA" id="ARBA00073549"/>
    </source>
</evidence>
<keyword evidence="4" id="KW-0158">Chromosome</keyword>
<dbReference type="SMART" id="SM00534">
    <property type="entry name" value="MUTSac"/>
    <property type="match status" value="1"/>
</dbReference>
<dbReference type="InterPro" id="IPR001270">
    <property type="entry name" value="ClpA/B"/>
</dbReference>
<dbReference type="Gene3D" id="3.40.50.300">
    <property type="entry name" value="P-loop containing nucleotide triphosphate hydrolases"/>
    <property type="match status" value="4"/>
</dbReference>
<evidence type="ECO:0000256" key="4">
    <source>
        <dbReference type="ARBA" id="ARBA00022454"/>
    </source>
</evidence>
<keyword evidence="6 14" id="KW-0547">Nucleotide-binding</keyword>
<keyword evidence="8" id="KW-0238">DNA-binding</keyword>
<reference evidence="18 19" key="1">
    <citation type="submission" date="2016-06" db="EMBL/GenBank/DDBJ databases">
        <authorList>
            <person name="Kjaerup R.B."/>
            <person name="Dalgaard T.S."/>
            <person name="Juul-Madsen H.R."/>
        </authorList>
    </citation>
    <scope>NUCLEOTIDE SEQUENCE [LARGE SCALE GENOMIC DNA]</scope>
    <source>
        <strain evidence="18 19">Pb300</strain>
    </source>
</reference>
<comment type="caution">
    <text evidence="18">The sequence shown here is derived from an EMBL/GenBank/DDBJ whole genome shotgun (WGS) entry which is preliminary data.</text>
</comment>
<dbReference type="Gene3D" id="1.10.1420.10">
    <property type="match status" value="1"/>
</dbReference>
<dbReference type="SUPFAM" id="SSF52540">
    <property type="entry name" value="P-loop containing nucleoside triphosphate hydrolases"/>
    <property type="match status" value="3"/>
</dbReference>
<dbReference type="CDD" id="cd19499">
    <property type="entry name" value="RecA-like_ClpB_Hsp104-like"/>
    <property type="match status" value="1"/>
</dbReference>
<evidence type="ECO:0000256" key="15">
    <source>
        <dbReference type="SAM" id="Coils"/>
    </source>
</evidence>
<dbReference type="Pfam" id="PF05192">
    <property type="entry name" value="MutS_III"/>
    <property type="match status" value="1"/>
</dbReference>
<dbReference type="PROSITE" id="PS00871">
    <property type="entry name" value="CLPAB_2"/>
    <property type="match status" value="1"/>
</dbReference>
<dbReference type="PRINTS" id="PR00300">
    <property type="entry name" value="CLPPROTEASEA"/>
</dbReference>
<dbReference type="VEuPathDB" id="FungiDB:PABG_00482"/>
<feature type="coiled-coil region" evidence="15">
    <location>
        <begin position="1297"/>
        <end position="1324"/>
    </location>
</feature>
<dbReference type="InterPro" id="IPR050130">
    <property type="entry name" value="ClpA_ClpB"/>
</dbReference>
<comment type="similarity">
    <text evidence="3 14">Belongs to the ClpA/ClpB family.</text>
</comment>
<dbReference type="VEuPathDB" id="FungiDB:PADG_02895"/>
<evidence type="ECO:0000256" key="2">
    <source>
        <dbReference type="ARBA" id="ARBA00004286"/>
    </source>
</evidence>
<dbReference type="GO" id="GO:0005694">
    <property type="term" value="C:chromosome"/>
    <property type="evidence" value="ECO:0007669"/>
    <property type="project" value="UniProtKB-SubCell"/>
</dbReference>
<dbReference type="PANTHER" id="PTHR11638:SF176">
    <property type="entry name" value="HEAT SHOCK PROTEIN 78, MITOCHONDRIAL"/>
    <property type="match status" value="1"/>
</dbReference>
<feature type="coiled-coil region" evidence="15">
    <location>
        <begin position="336"/>
        <end position="423"/>
    </location>
</feature>
<dbReference type="InterPro" id="IPR003959">
    <property type="entry name" value="ATPase_AAA_core"/>
</dbReference>
<dbReference type="GO" id="GO:0034605">
    <property type="term" value="P:cellular response to heat"/>
    <property type="evidence" value="ECO:0007669"/>
    <property type="project" value="TreeGrafter"/>
</dbReference>
<dbReference type="InterPro" id="IPR041546">
    <property type="entry name" value="ClpA/ClpB_AAA_lid"/>
</dbReference>
<dbReference type="VEuPathDB" id="FungiDB:PABG_00481"/>
<dbReference type="Pfam" id="PF10431">
    <property type="entry name" value="ClpB_D2-small"/>
    <property type="match status" value="1"/>
</dbReference>
<keyword evidence="5" id="KW-0677">Repeat</keyword>
<dbReference type="InterPro" id="IPR018368">
    <property type="entry name" value="ClpA/B_CS1"/>
</dbReference>
<protein>
    <recommendedName>
        <fullName evidence="12">DNA mismatch repair protein MSH5</fullName>
    </recommendedName>
    <alternativeName>
        <fullName evidence="13">MutS protein homolog 5</fullName>
    </alternativeName>
</protein>
<comment type="subcellular location">
    <subcellularLocation>
        <location evidence="2">Chromosome</location>
    </subcellularLocation>
    <subcellularLocation>
        <location evidence="1">Nucleus</location>
    </subcellularLocation>
</comment>
<evidence type="ECO:0000313" key="19">
    <source>
        <dbReference type="Proteomes" id="UP000242814"/>
    </source>
</evidence>
<evidence type="ECO:0000256" key="16">
    <source>
        <dbReference type="SAM" id="MobiDB-lite"/>
    </source>
</evidence>
<dbReference type="Pfam" id="PF17871">
    <property type="entry name" value="AAA_lid_9"/>
    <property type="match status" value="1"/>
</dbReference>
<dbReference type="GO" id="GO:0016887">
    <property type="term" value="F:ATP hydrolysis activity"/>
    <property type="evidence" value="ECO:0007669"/>
    <property type="project" value="InterPro"/>
</dbReference>
<dbReference type="VEuPathDB" id="FungiDB:PADG_02894"/>
<organism evidence="18 19">
    <name type="scientific">Paracoccidioides brasiliensis</name>
    <dbReference type="NCBI Taxonomy" id="121759"/>
    <lineage>
        <taxon>Eukaryota</taxon>
        <taxon>Fungi</taxon>
        <taxon>Dikarya</taxon>
        <taxon>Ascomycota</taxon>
        <taxon>Pezizomycotina</taxon>
        <taxon>Eurotiomycetes</taxon>
        <taxon>Eurotiomycetidae</taxon>
        <taxon>Onygenales</taxon>
        <taxon>Ajellomycetaceae</taxon>
        <taxon>Paracoccidioides</taxon>
    </lineage>
</organism>
<feature type="region of interest" description="Disordered" evidence="16">
    <location>
        <begin position="827"/>
        <end position="858"/>
    </location>
</feature>
<dbReference type="GO" id="GO:0006298">
    <property type="term" value="P:mismatch repair"/>
    <property type="evidence" value="ECO:0007669"/>
    <property type="project" value="InterPro"/>
</dbReference>
<sequence>MQRSKLRRCGPQLLQASATASRSGIPARAPVFRTELFRQWPSQRRIFSKVPLYKFCGVRHYANGRPHPPGGTHRMNLGGEPEKPALEEYGVDLTARARDGKLDPVIGRDGEIQRTIQILSRRTKNNPVLIGSAGTGKTAILEGLAQRIVRGDVPESVKNKRVISLDLGQLIAGAKFRGDFEERLKKVLKEVEDAQGGVILFVDELHTLLGLGKAEGSIDASNLLKPALSRGELQCCGATTLNEYRQIEKDVALARRFQPIVVEEPSVADTISILRGIKEKYEVHHGVRITDGALVAAATYSNRYITDRFLPDKAIDLVDEAASALRLQQESKPDAIQELDRQIMTIQIELESLRKETDIPSKERREKLEELLKTKQDKVKEFTDVWEKEKAELDAIKQAKEDLERARVDLEQAQREGNFAKASELQYSIIPKLENKLPKEGSDTATSTTADGVVLLHDSVTSDDIAGVVSRTTGIPVNKLMAGEVEKLIHMEDTLKQSVRGQDEALCAVANAVRMQRAGLSGENRPLASFMFLGPTGVGKTELCKKMAGFLFSTESAVLRFDMSEFQEKHTVSRLIGSPAGYVGYEDAGQLTEAVRRKPYAILLFDEFEKAHRDISALLLQVLDEGFLTDAQGHKIDFRNTLIVLTSNLGAEILVGSDPTLGEEVSTEIKSAVMARVQTSYPPEFLNRIDEFIIFKRLSRKALRDIVDIRLRELQQRLDDRRIILKVDDGVKGWLCDKGYDPRYGARPLNRLIAKEIGNRLADKIIRGQVTSGQMAHVTFNADKSDTVPILANAPQKPPSLNRIKYGLLKCRARDLDALGCRRRRGGFHSSRGSQHLVTRHRQRSFNQNSGSRRDRIASSARASLTAVRTENSAASEILSEFGPEQVNGGEKEQDENEDLCQVVMALDMKERGSVGCCYYVANEAKIYLLEDIASGGQEVIEMLKLDVEPTLVLLSTRADQNTDALKQGVQDLQMNSDDQFQLPYHVDVRPVQEFSFECAKLRLAGLQLDPSRGDTQFFVPSDAFSLNQNGGETDLGFTDQQGKLLNLSGFIDMNNRISIGCAGAIVTYLQRIRATECLSRDHSGNEGFNVQSVEIRSLKGTMFANTDTLTSLQVIQSESHPNAFNQGPGKTSSGSKESLSIFGLFHHFARTPQGKARLRRKFLRPSTDLACIRERNDFISTYLRSDNGVAIEKLTKSLKGIKNLRPVMVHVRKGISSGNAKFKAFKSGVWATLLEFAFHAIDVRETIRTVTGAENLDIHARVLDKLDIAILHQVGRIIHETVDLQSSIEEHRTVVKQRMDRELDDLKEAYNGLDNLLNQVAINIASTIPERLSNDLNVIYFPQLGFNIAMPLDERGRAVYNGGDQPWDQIFTTENRVYFKDYRMREMDEKFGDIYGLICEKEIEIVYEMAQKVLQYENTLVEASDICGELDSLLALVQGASLYKLIRPQMTQDNSIIIKGGRHLLHEVTVPTFIPNDTLIVGGNKGEGPSPSPSAPLLENSDVIVETQGPSMLLLTGPNYSGKSVYLKQLTTLWVALIVYMAHIGSFVPAESARIGITDKILTRITTRETVSKARWSSFMIDLQQMSYALTLATERSLIIVDEFGKGTESTDGAGLACGLFEHLLSLGEKRPKVLAATHFHEIFENGFLPPRRELGFGYMEVQVDSTARDVENQVTYLYNFRSGRSNASFGTNCAALNGIDPAIIARANEIGTLVARGEDLVVICAKMSAGEMEVLEESESIARRFLAADFSRTEAASGPGSEGYERPEALLENIIGNRYYSTVMGGFT</sequence>
<dbReference type="FunFam" id="3.40.50.300:FF:000010">
    <property type="entry name" value="Chaperone clpB 1, putative"/>
    <property type="match status" value="1"/>
</dbReference>
<dbReference type="SUPFAM" id="SSF48334">
    <property type="entry name" value="DNA repair protein MutS, domain III"/>
    <property type="match status" value="1"/>
</dbReference>
<dbReference type="GO" id="GO:0042026">
    <property type="term" value="P:protein refolding"/>
    <property type="evidence" value="ECO:0007669"/>
    <property type="project" value="TreeGrafter"/>
</dbReference>
<dbReference type="PROSITE" id="PS00486">
    <property type="entry name" value="DNA_MISMATCH_REPAIR_2"/>
    <property type="match status" value="1"/>
</dbReference>
<evidence type="ECO:0000256" key="1">
    <source>
        <dbReference type="ARBA" id="ARBA00004123"/>
    </source>
</evidence>
<dbReference type="GO" id="GO:0051026">
    <property type="term" value="P:chiasma assembly"/>
    <property type="evidence" value="ECO:0007669"/>
    <property type="project" value="UniProtKB-ARBA"/>
</dbReference>
<dbReference type="SMART" id="SM00382">
    <property type="entry name" value="AAA"/>
    <property type="match status" value="3"/>
</dbReference>
<evidence type="ECO:0000256" key="13">
    <source>
        <dbReference type="ARBA" id="ARBA00077470"/>
    </source>
</evidence>
<dbReference type="FunFam" id="3.40.50.300:FF:000120">
    <property type="entry name" value="ATP-dependent chaperone ClpB"/>
    <property type="match status" value="1"/>
</dbReference>
<evidence type="ECO:0000256" key="9">
    <source>
        <dbReference type="ARBA" id="ARBA00023186"/>
    </source>
</evidence>
<evidence type="ECO:0000256" key="10">
    <source>
        <dbReference type="ARBA" id="ARBA00023242"/>
    </source>
</evidence>
<dbReference type="GO" id="GO:0005759">
    <property type="term" value="C:mitochondrial matrix"/>
    <property type="evidence" value="ECO:0007669"/>
    <property type="project" value="TreeGrafter"/>
</dbReference>
<keyword evidence="7 14" id="KW-0067">ATP-binding</keyword>
<dbReference type="GO" id="GO:0005634">
    <property type="term" value="C:nucleus"/>
    <property type="evidence" value="ECO:0007669"/>
    <property type="project" value="UniProtKB-SubCell"/>
</dbReference>
<evidence type="ECO:0000259" key="17">
    <source>
        <dbReference type="PROSITE" id="PS00486"/>
    </source>
</evidence>
<gene>
    <name evidence="18" type="ORF">ACO22_02084</name>
</gene>
<keyword evidence="10" id="KW-0539">Nucleus</keyword>